<evidence type="ECO:0000313" key="1">
    <source>
        <dbReference type="EMBL" id="MEX1660866.1"/>
    </source>
</evidence>
<evidence type="ECO:0000313" key="2">
    <source>
        <dbReference type="Proteomes" id="UP001557465"/>
    </source>
</evidence>
<accession>A0ABV3TH05</accession>
<comment type="caution">
    <text evidence="1">The sequence shown here is derived from an EMBL/GenBank/DDBJ whole genome shotgun (WGS) entry which is preliminary data.</text>
</comment>
<sequence length="68" mass="7900">MKVLILEEAGPDILVVHQILYLQGCDVVSVDTVPCTRKEVRVKTLDLLIPNLFPYAHAVKWKVRFRRR</sequence>
<dbReference type="Proteomes" id="UP001557465">
    <property type="component" value="Unassembled WGS sequence"/>
</dbReference>
<name>A0ABV3TH05_9RHOB</name>
<evidence type="ECO:0008006" key="3">
    <source>
        <dbReference type="Google" id="ProtNLM"/>
    </source>
</evidence>
<organism evidence="1 2">
    <name type="scientific">Thioclava arctica</name>
    <dbReference type="NCBI Taxonomy" id="3238301"/>
    <lineage>
        <taxon>Bacteria</taxon>
        <taxon>Pseudomonadati</taxon>
        <taxon>Pseudomonadota</taxon>
        <taxon>Alphaproteobacteria</taxon>
        <taxon>Rhodobacterales</taxon>
        <taxon>Paracoccaceae</taxon>
        <taxon>Thioclava</taxon>
    </lineage>
</organism>
<dbReference type="RefSeq" id="WP_368391062.1">
    <property type="nucleotide sequence ID" value="NZ_JBFRYC010000002.1"/>
</dbReference>
<proteinExistence type="predicted"/>
<gene>
    <name evidence="1" type="ORF">AB4874_04275</name>
</gene>
<reference evidence="1 2" key="1">
    <citation type="journal article" date="2011" name="Int. J. Syst. Evol. Microbiol.">
        <title>Zhongshania antarctica gen. nov., sp. nov. and Zhongshania guokunii sp. nov., gammaproteobacteria respectively isolated from coastal attached (fast) ice and surface seawater of the Antarctic.</title>
        <authorList>
            <person name="Li H.J."/>
            <person name="Zhang X.Y."/>
            <person name="Chen C.X."/>
            <person name="Zhang Y.J."/>
            <person name="Gao Z.M."/>
            <person name="Yu Y."/>
            <person name="Chen X.L."/>
            <person name="Chen B."/>
            <person name="Zhang Y.Z."/>
        </authorList>
    </citation>
    <scope>NUCLEOTIDE SEQUENCE [LARGE SCALE GENOMIC DNA]</scope>
    <source>
        <strain evidence="1 2">15-R06ZXC-3</strain>
    </source>
</reference>
<keyword evidence="2" id="KW-1185">Reference proteome</keyword>
<protein>
    <recommendedName>
        <fullName evidence="3">Response regulatory domain-containing protein</fullName>
    </recommendedName>
</protein>
<dbReference type="EMBL" id="JBFRYC010000002">
    <property type="protein sequence ID" value="MEX1660866.1"/>
    <property type="molecule type" value="Genomic_DNA"/>
</dbReference>